<accession>A0AB34L1V9</accession>
<dbReference type="AlphaFoldDB" id="A0AB34L1V9"/>
<evidence type="ECO:0008006" key="5">
    <source>
        <dbReference type="Google" id="ProtNLM"/>
    </source>
</evidence>
<proteinExistence type="predicted"/>
<feature type="region of interest" description="Disordered" evidence="1">
    <location>
        <begin position="820"/>
        <end position="842"/>
    </location>
</feature>
<gene>
    <name evidence="3" type="ORF">WHR41_00934</name>
</gene>
<name>A0AB34L1V9_9PEZI</name>
<evidence type="ECO:0000313" key="4">
    <source>
        <dbReference type="Proteomes" id="UP000803884"/>
    </source>
</evidence>
<sequence length="1112" mass="120564">MFRQNQGSLDRKPSKAGSRNGLRAIASKLKPDLKLAVDTDVSRHHGHMPKQVFPRDENCSHGVEDTCPRPPIPTYSGRHHAIGQSLRSQLENRTGEQDGRAGANRAECNTVAHRFGLPPRPDIYRSKPVEDNLHGTNSLAAPPLHNRIRGLRPSPLTLDISPSDRVIPIGISIPSASISNHTTSPLASTPEPHPNVGNGHEATTPTIVITPARESFDLKPPTYHFLGDHNRRPASSVYSRYTNCAPRTTHDAATPPVPPLPLFAQQPRKQTVPESRATLFEDLGTARSQQATLSVCTVFEEDEQMQQPQSAKDLRTPKMRSIKRQSTLPTPRRSRGWWNVITSPFSARSNIQFWRSPSDDTPERNAILEDAGTMGVADVAHVFRDAADLDEPLSAPDTQKSVPGRCVSKCFPKRSITAPGALDPSCHRVNIYRIPSQGAAAAYYDESKHFPSLIIDPSDASSRSMFEDDSPLTDVCACENHRHIPGHDKQHALGHAGVTENDSNGASTNAGEAGDAAQARTLRSPFDDTHAIRDPVDSPITPPRTLFTSPTADELQSPSPAQSTAGAKNRAVTNARLSTASYTPVMEDAHVATMVGPRSAHGEQRAVFIPPSRAPSPTSDRVAPEPAVANSALDQAGVMRESLAYDSTQVPVRPPMHEREGSRGLGISNSELDLFPPPKPLSEKPRLGTDRFGQLVIVNGKDDRLAQPAHRHFLWPIMAAVVSLLLLMLVLLVVFVPRTHSDNPVQAQWLNLTGFPPLPTGVATVVQPEKKRDNNQCIDPPKLWSCSVPQSQQSDSVPDSTSALPDFRVEIRFRNHTLENSTALAPATTHSPSGPASVQSRLRARSAWSQTLYWPSPAPPSKSDQLALGSSVDGLSEPYNGEETPFYLSLLDPVQLGTMRKRDETTQAEPSNPYPYPSPSNASSTAIPKPRLLPNGRPGPELAYPYARSQPLRLYNRGQDDEHYGFSTYFDKSVLVTNSTASPSSTTNTTNAGLTLASSPEDASALCTFTQTRLHVQIWTGREVSALNVTASTAVVTASNSSANVFDAAGSFPYAVTISLDRHSGPDVKGKGVFCWALDDRGKVVGDGIRLSQPVGDIEKGDNGQCGCRWES</sequence>
<keyword evidence="2" id="KW-1133">Transmembrane helix</keyword>
<feature type="region of interest" description="Disordered" evidence="1">
    <location>
        <begin position="43"/>
        <end position="62"/>
    </location>
</feature>
<feature type="compositionally biased region" description="Polar residues" evidence="1">
    <location>
        <begin position="546"/>
        <end position="570"/>
    </location>
</feature>
<keyword evidence="2" id="KW-0472">Membrane</keyword>
<feature type="region of interest" description="Disordered" evidence="1">
    <location>
        <begin position="304"/>
        <end position="335"/>
    </location>
</feature>
<feature type="region of interest" description="Disordered" evidence="1">
    <location>
        <begin position="901"/>
        <end position="944"/>
    </location>
</feature>
<feature type="compositionally biased region" description="Low complexity" evidence="1">
    <location>
        <begin position="787"/>
        <end position="800"/>
    </location>
</feature>
<feature type="compositionally biased region" description="Polar residues" evidence="1">
    <location>
        <begin position="820"/>
        <end position="840"/>
    </location>
</feature>
<evidence type="ECO:0000256" key="1">
    <source>
        <dbReference type="SAM" id="MobiDB-lite"/>
    </source>
</evidence>
<feature type="compositionally biased region" description="Polar residues" evidence="1">
    <location>
        <begin position="500"/>
        <end position="510"/>
    </location>
</feature>
<dbReference type="RefSeq" id="XP_069233507.1">
    <property type="nucleotide sequence ID" value="XM_069369540.1"/>
</dbReference>
<protein>
    <recommendedName>
        <fullName evidence="5">Glycoprotease family protein</fullName>
    </recommendedName>
</protein>
<reference evidence="3 4" key="1">
    <citation type="journal article" date="2020" name="Microbiol. Resour. Announc.">
        <title>Draft Genome Sequence of a Cladosporium Species Isolated from the Mesophotic Ascidian Didemnum maculosum.</title>
        <authorList>
            <person name="Gioti A."/>
            <person name="Siaperas R."/>
            <person name="Nikolaivits E."/>
            <person name="Le Goff G."/>
            <person name="Ouazzani J."/>
            <person name="Kotoulas G."/>
            <person name="Topakas E."/>
        </authorList>
    </citation>
    <scope>NUCLEOTIDE SEQUENCE [LARGE SCALE GENOMIC DNA]</scope>
    <source>
        <strain evidence="3 4">TM138-S3</strain>
    </source>
</reference>
<organism evidence="3 4">
    <name type="scientific">Cladosporium halotolerans</name>
    <dbReference type="NCBI Taxonomy" id="1052096"/>
    <lineage>
        <taxon>Eukaryota</taxon>
        <taxon>Fungi</taxon>
        <taxon>Dikarya</taxon>
        <taxon>Ascomycota</taxon>
        <taxon>Pezizomycotina</taxon>
        <taxon>Dothideomycetes</taxon>
        <taxon>Dothideomycetidae</taxon>
        <taxon>Cladosporiales</taxon>
        <taxon>Cladosporiaceae</taxon>
        <taxon>Cladosporium</taxon>
    </lineage>
</organism>
<feature type="region of interest" description="Disordered" evidence="1">
    <location>
        <begin position="1"/>
        <end position="21"/>
    </location>
</feature>
<feature type="compositionally biased region" description="Basic and acidic residues" evidence="1">
    <location>
        <begin position="53"/>
        <end position="62"/>
    </location>
</feature>
<feature type="region of interest" description="Disordered" evidence="1">
    <location>
        <begin position="648"/>
        <end position="676"/>
    </location>
</feature>
<keyword evidence="4" id="KW-1185">Reference proteome</keyword>
<keyword evidence="2" id="KW-0812">Transmembrane</keyword>
<feature type="region of interest" description="Disordered" evidence="1">
    <location>
        <begin position="487"/>
        <end position="570"/>
    </location>
</feature>
<evidence type="ECO:0000313" key="3">
    <source>
        <dbReference type="EMBL" id="KAL1590402.1"/>
    </source>
</evidence>
<feature type="compositionally biased region" description="Basic and acidic residues" evidence="1">
    <location>
        <begin position="525"/>
        <end position="536"/>
    </location>
</feature>
<comment type="caution">
    <text evidence="3">The sequence shown here is derived from an EMBL/GenBank/DDBJ whole genome shotgun (WGS) entry which is preliminary data.</text>
</comment>
<dbReference type="EMBL" id="JAAQHG020000002">
    <property type="protein sequence ID" value="KAL1590402.1"/>
    <property type="molecule type" value="Genomic_DNA"/>
</dbReference>
<dbReference type="GeneID" id="96002378"/>
<evidence type="ECO:0000256" key="2">
    <source>
        <dbReference type="SAM" id="Phobius"/>
    </source>
</evidence>
<feature type="region of interest" description="Disordered" evidence="1">
    <location>
        <begin position="772"/>
        <end position="802"/>
    </location>
</feature>
<feature type="region of interest" description="Disordered" evidence="1">
    <location>
        <begin position="181"/>
        <end position="201"/>
    </location>
</feature>
<feature type="region of interest" description="Disordered" evidence="1">
    <location>
        <begin position="855"/>
        <end position="879"/>
    </location>
</feature>
<dbReference type="Proteomes" id="UP000803884">
    <property type="component" value="Unassembled WGS sequence"/>
</dbReference>
<feature type="transmembrane region" description="Helical" evidence="2">
    <location>
        <begin position="713"/>
        <end position="736"/>
    </location>
</feature>